<proteinExistence type="predicted"/>
<protein>
    <recommendedName>
        <fullName evidence="2">Lipid/polyisoprenoid-binding YceI-like domain-containing protein</fullName>
    </recommendedName>
</protein>
<reference evidence="3 4" key="1">
    <citation type="journal article" date="2013" name="ISME J.">
        <title>By their genes ye shall know them: genomic signatures of predatory bacteria.</title>
        <authorList>
            <person name="Pasternak Z."/>
            <person name="Pietrokovski S."/>
            <person name="Rotem O."/>
            <person name="Gophna U."/>
            <person name="Lurie-Weinberger M.N."/>
            <person name="Jurkevitch E."/>
        </authorList>
    </citation>
    <scope>NUCLEOTIDE SEQUENCE [LARGE SCALE GENOMIC DNA]</scope>
    <source>
        <strain evidence="3 4">JSS</strain>
    </source>
</reference>
<gene>
    <name evidence="3" type="ORF">A11Q_1276</name>
</gene>
<keyword evidence="4" id="KW-1185">Reference proteome</keyword>
<feature type="domain" description="Lipid/polyisoprenoid-binding YceI-like" evidence="2">
    <location>
        <begin position="30"/>
        <end position="175"/>
    </location>
</feature>
<dbReference type="Proteomes" id="UP000012040">
    <property type="component" value="Chromosome"/>
</dbReference>
<dbReference type="EMBL" id="CP003537">
    <property type="protein sequence ID" value="AGH95492.1"/>
    <property type="molecule type" value="Genomic_DNA"/>
</dbReference>
<dbReference type="KEGG" id="bex:A11Q_1276"/>
<evidence type="ECO:0000259" key="2">
    <source>
        <dbReference type="SMART" id="SM00867"/>
    </source>
</evidence>
<dbReference type="eggNOG" id="COG2353">
    <property type="taxonomic scope" value="Bacteria"/>
</dbReference>
<dbReference type="HOGENOM" id="CLU_124303_0_0_7"/>
<dbReference type="Pfam" id="PF04264">
    <property type="entry name" value="YceI"/>
    <property type="match status" value="1"/>
</dbReference>
<dbReference type="Gene3D" id="2.40.128.110">
    <property type="entry name" value="Lipid/polyisoprenoid-binding, YceI-like"/>
    <property type="match status" value="1"/>
</dbReference>
<sequence length="177" mass="19114">MSIQNLIKTNTTTITATKWVSSLLLFTLLSFSAKAAELEASVSVSPVGDFVAEIKDFSAQAKVNGDSYTADRFNIPWSSLKTGMSLRDKHALKYVNAEQHPNIEVLQSLGKGGKGIAKIKFNGIEKVVRGTYSIQGSNLIANFSIILSEFNVKDVSFKGAGVKDEVKVKMTVPIAGK</sequence>
<dbReference type="OrthoDB" id="5295536at2"/>
<feature type="signal peptide" evidence="1">
    <location>
        <begin position="1"/>
        <end position="35"/>
    </location>
</feature>
<dbReference type="PATRIC" id="fig|1184267.3.peg.1294"/>
<name>M4V7Z1_9BACT</name>
<dbReference type="InterPro" id="IPR036761">
    <property type="entry name" value="TTHA0802/YceI-like_sf"/>
</dbReference>
<evidence type="ECO:0000313" key="4">
    <source>
        <dbReference type="Proteomes" id="UP000012040"/>
    </source>
</evidence>
<organism evidence="3 4">
    <name type="scientific">Pseudobdellovibrio exovorus JSS</name>
    <dbReference type="NCBI Taxonomy" id="1184267"/>
    <lineage>
        <taxon>Bacteria</taxon>
        <taxon>Pseudomonadati</taxon>
        <taxon>Bdellovibrionota</taxon>
        <taxon>Bdellovibrionia</taxon>
        <taxon>Bdellovibrionales</taxon>
        <taxon>Pseudobdellovibrionaceae</taxon>
        <taxon>Pseudobdellovibrio</taxon>
    </lineage>
</organism>
<dbReference type="RefSeq" id="WP_015469982.1">
    <property type="nucleotide sequence ID" value="NC_020813.1"/>
</dbReference>
<evidence type="ECO:0000313" key="3">
    <source>
        <dbReference type="EMBL" id="AGH95492.1"/>
    </source>
</evidence>
<dbReference type="SUPFAM" id="SSF101874">
    <property type="entry name" value="YceI-like"/>
    <property type="match status" value="1"/>
</dbReference>
<accession>M4V7Z1</accession>
<keyword evidence="1" id="KW-0732">Signal</keyword>
<evidence type="ECO:0000256" key="1">
    <source>
        <dbReference type="SAM" id="SignalP"/>
    </source>
</evidence>
<dbReference type="STRING" id="1184267.A11Q_1276"/>
<feature type="chain" id="PRO_5004060451" description="Lipid/polyisoprenoid-binding YceI-like domain-containing protein" evidence="1">
    <location>
        <begin position="36"/>
        <end position="177"/>
    </location>
</feature>
<dbReference type="InterPro" id="IPR007372">
    <property type="entry name" value="Lipid/polyisoprenoid-bd_YceI"/>
</dbReference>
<dbReference type="SMART" id="SM00867">
    <property type="entry name" value="YceI"/>
    <property type="match status" value="1"/>
</dbReference>
<dbReference type="AlphaFoldDB" id="M4V7Z1"/>